<dbReference type="GO" id="GO:0016192">
    <property type="term" value="P:vesicle-mediated transport"/>
    <property type="evidence" value="ECO:0007669"/>
    <property type="project" value="InterPro"/>
</dbReference>
<evidence type="ECO:0000256" key="3">
    <source>
        <dbReference type="ARBA" id="ARBA00022448"/>
    </source>
</evidence>
<evidence type="ECO:0000313" key="7">
    <source>
        <dbReference type="EMBL" id="KAJ1532165.1"/>
    </source>
</evidence>
<organism evidence="7 8">
    <name type="scientific">Megalurothrips usitatus</name>
    <name type="common">bean blossom thrips</name>
    <dbReference type="NCBI Taxonomy" id="439358"/>
    <lineage>
        <taxon>Eukaryota</taxon>
        <taxon>Metazoa</taxon>
        <taxon>Ecdysozoa</taxon>
        <taxon>Arthropoda</taxon>
        <taxon>Hexapoda</taxon>
        <taxon>Insecta</taxon>
        <taxon>Pterygota</taxon>
        <taxon>Neoptera</taxon>
        <taxon>Paraneoptera</taxon>
        <taxon>Thysanoptera</taxon>
        <taxon>Terebrantia</taxon>
        <taxon>Thripoidea</taxon>
        <taxon>Thripidae</taxon>
        <taxon>Megalurothrips</taxon>
    </lineage>
</organism>
<name>A0AAV7XZJ7_9NEOP</name>
<dbReference type="FunFam" id="3.90.830.10:FF:000002">
    <property type="entry name" value="Vacuolar protein sorting-associated protein 45"/>
    <property type="match status" value="1"/>
</dbReference>
<keyword evidence="4" id="KW-0653">Protein transport</keyword>
<dbReference type="GO" id="GO:0031410">
    <property type="term" value="C:cytoplasmic vesicle"/>
    <property type="evidence" value="ECO:0007669"/>
    <property type="project" value="UniProtKB-ARBA"/>
</dbReference>
<dbReference type="Pfam" id="PF00995">
    <property type="entry name" value="Sec1"/>
    <property type="match status" value="1"/>
</dbReference>
<protein>
    <recommendedName>
        <fullName evidence="6">Vacuolar protein sorting-associated protein 45</fullName>
    </recommendedName>
</protein>
<keyword evidence="8" id="KW-1185">Reference proteome</keyword>
<dbReference type="PANTHER" id="PTHR11679">
    <property type="entry name" value="VESICLE PROTEIN SORTING-ASSOCIATED"/>
    <property type="match status" value="1"/>
</dbReference>
<dbReference type="PIRSF" id="PIRSF005715">
    <property type="entry name" value="VPS45_Sec1"/>
    <property type="match status" value="1"/>
</dbReference>
<dbReference type="FunFam" id="3.40.50.2060:FF:000003">
    <property type="entry name" value="vacuolar protein sorting-associated protein 45 isoform X1"/>
    <property type="match status" value="1"/>
</dbReference>
<evidence type="ECO:0000256" key="4">
    <source>
        <dbReference type="ARBA" id="ARBA00022927"/>
    </source>
</evidence>
<evidence type="ECO:0000256" key="6">
    <source>
        <dbReference type="ARBA" id="ARBA00073001"/>
    </source>
</evidence>
<dbReference type="Gene3D" id="1.25.40.60">
    <property type="match status" value="1"/>
</dbReference>
<reference evidence="7" key="1">
    <citation type="submission" date="2022-12" db="EMBL/GenBank/DDBJ databases">
        <title>Chromosome-level genome assembly of the bean flower thrips Megalurothrips usitatus.</title>
        <authorList>
            <person name="Ma L."/>
            <person name="Liu Q."/>
            <person name="Li H."/>
            <person name="Cai W."/>
        </authorList>
    </citation>
    <scope>NUCLEOTIDE SEQUENCE</scope>
    <source>
        <strain evidence="7">Cailab_2022a</strain>
    </source>
</reference>
<dbReference type="InterPro" id="IPR027482">
    <property type="entry name" value="Sec1-like_dom2"/>
</dbReference>
<dbReference type="InterPro" id="IPR043127">
    <property type="entry name" value="Sec-1-like_dom3a"/>
</dbReference>
<comment type="similarity">
    <text evidence="2">Belongs to the STXBP/unc-18/SEC1 family.</text>
</comment>
<dbReference type="Gene3D" id="3.40.50.1910">
    <property type="match status" value="1"/>
</dbReference>
<dbReference type="GO" id="GO:0012505">
    <property type="term" value="C:endomembrane system"/>
    <property type="evidence" value="ECO:0007669"/>
    <property type="project" value="UniProtKB-SubCell"/>
</dbReference>
<keyword evidence="3" id="KW-0813">Transport</keyword>
<dbReference type="InterPro" id="IPR001619">
    <property type="entry name" value="Sec1-like"/>
</dbReference>
<proteinExistence type="inferred from homology"/>
<evidence type="ECO:0000256" key="1">
    <source>
        <dbReference type="ARBA" id="ARBA00004184"/>
    </source>
</evidence>
<dbReference type="EMBL" id="JAPTSV010000001">
    <property type="protein sequence ID" value="KAJ1532165.1"/>
    <property type="molecule type" value="Genomic_DNA"/>
</dbReference>
<accession>A0AAV7XZJ7</accession>
<dbReference type="InterPro" id="IPR036045">
    <property type="entry name" value="Sec1-like_sf"/>
</dbReference>
<comment type="caution">
    <text evidence="7">The sequence shown here is derived from an EMBL/GenBank/DDBJ whole genome shotgun (WGS) entry which is preliminary data.</text>
</comment>
<dbReference type="GO" id="GO:0015031">
    <property type="term" value="P:protein transport"/>
    <property type="evidence" value="ECO:0007669"/>
    <property type="project" value="UniProtKB-KW"/>
</dbReference>
<dbReference type="SUPFAM" id="SSF56815">
    <property type="entry name" value="Sec1/munc18-like (SM) proteins"/>
    <property type="match status" value="1"/>
</dbReference>
<dbReference type="Gene3D" id="3.90.830.10">
    <property type="entry name" value="Syntaxin Binding Protein 1, Chain A, domain 2"/>
    <property type="match status" value="1"/>
</dbReference>
<gene>
    <name evidence="7" type="ORF">ONE63_000787</name>
</gene>
<evidence type="ECO:0000256" key="5">
    <source>
        <dbReference type="ARBA" id="ARBA00023136"/>
    </source>
</evidence>
<dbReference type="AlphaFoldDB" id="A0AAV7XZJ7"/>
<comment type="subcellular location">
    <subcellularLocation>
        <location evidence="1">Endomembrane system</location>
        <topology evidence="1">Peripheral membrane protein</topology>
    </subcellularLocation>
</comment>
<evidence type="ECO:0000313" key="8">
    <source>
        <dbReference type="Proteomes" id="UP001075354"/>
    </source>
</evidence>
<sequence length="599" mass="68176">MTGSAKKGLSSLLSKWRSDRKYTTFDFNPVATFSPFKMNCISAVKMYITKMTDESGPGMKVLLMDKETTSVVSMVYGQSEIQQREVYLFERIDAGNQEPMKHLKCIAFLRPTKENIHSLAMELRRPRYGSYYIYFSNITPKADIKTLAEADEQEVVREIQEFYGDFLAMGPHLFSLGIPISYQSSGWDHDILTRCVQGVTSVLLSLQKNPFIRYQNNSKMAKRLAETIRQVLSKESELFEFRQSGSPPLLLILDRRDDPVTPLLNQWTYQAMVHELLTINNNRVSLAHVPGVSKELKEVVLSAEQDEFYASNLYLNFGEIGQTIKELMDEFQKRSKSNRKLESIQDMKNFVEAYPQFKKMSGTVSKHVVLVGELASLMERYNLLEVSETEQELSCQEAHSQHLQHIRRLLANEKVRHEDAAKLVMLYALRYENHSSNDTGGLIESLKRKGVSDRLVKMVRTVVEYGGAHARQSDLFGHQDAVVQVTKRFFKDLRGVENVYTQHKPLLVETLEDLAKGRMKETSFPFLGNNSNVATKRSQDIIVFIIGGATYQEALSVHQINQTPSLGIRVILGGTTIHNSTTFLNEVDAASTRSRVQNL</sequence>
<dbReference type="InterPro" id="IPR043154">
    <property type="entry name" value="Sec-1-like_dom1"/>
</dbReference>
<keyword evidence="5" id="KW-0472">Membrane</keyword>
<evidence type="ECO:0000256" key="2">
    <source>
        <dbReference type="ARBA" id="ARBA00009884"/>
    </source>
</evidence>
<dbReference type="Gene3D" id="3.40.50.2060">
    <property type="match status" value="1"/>
</dbReference>
<dbReference type="Proteomes" id="UP001075354">
    <property type="component" value="Chromosome 1"/>
</dbReference>